<keyword evidence="4" id="KW-0805">Transcription regulation</keyword>
<dbReference type="Proteomes" id="UP000281549">
    <property type="component" value="Unassembled WGS sequence"/>
</dbReference>
<name>A0A4P9YP12_ROZAC</name>
<dbReference type="SMART" id="SM00297">
    <property type="entry name" value="BROMO"/>
    <property type="match status" value="1"/>
</dbReference>
<evidence type="ECO:0000256" key="8">
    <source>
        <dbReference type="PROSITE-ProRule" id="PRU00035"/>
    </source>
</evidence>
<keyword evidence="5 8" id="KW-0103">Bromodomain</keyword>
<dbReference type="InterPro" id="IPR036427">
    <property type="entry name" value="Bromodomain-like_sf"/>
</dbReference>
<dbReference type="Pfam" id="PF00439">
    <property type="entry name" value="Bromodomain"/>
    <property type="match status" value="1"/>
</dbReference>
<dbReference type="PRINTS" id="PR00503">
    <property type="entry name" value="BROMODOMAIN"/>
</dbReference>
<keyword evidence="7" id="KW-0539">Nucleus</keyword>
<evidence type="ECO:0000256" key="3">
    <source>
        <dbReference type="ARBA" id="ARBA00022853"/>
    </source>
</evidence>
<comment type="subcellular location">
    <subcellularLocation>
        <location evidence="1">Nucleus</location>
    </subcellularLocation>
</comment>
<gene>
    <name evidence="10" type="ORF">ROZALSC1DRAFT_11976</name>
</gene>
<dbReference type="PANTHER" id="PTHR16062:SF19">
    <property type="entry name" value="PROTEIN POLYBROMO-1"/>
    <property type="match status" value="1"/>
</dbReference>
<dbReference type="GO" id="GO:0006338">
    <property type="term" value="P:chromatin remodeling"/>
    <property type="evidence" value="ECO:0007669"/>
    <property type="project" value="InterPro"/>
</dbReference>
<evidence type="ECO:0000256" key="1">
    <source>
        <dbReference type="ARBA" id="ARBA00004123"/>
    </source>
</evidence>
<keyword evidence="2" id="KW-0677">Repeat</keyword>
<evidence type="ECO:0000256" key="4">
    <source>
        <dbReference type="ARBA" id="ARBA00023015"/>
    </source>
</evidence>
<evidence type="ECO:0000256" key="7">
    <source>
        <dbReference type="ARBA" id="ARBA00023242"/>
    </source>
</evidence>
<keyword evidence="3" id="KW-0156">Chromatin regulator</keyword>
<dbReference type="GO" id="GO:0006368">
    <property type="term" value="P:transcription elongation by RNA polymerase II"/>
    <property type="evidence" value="ECO:0007669"/>
    <property type="project" value="TreeGrafter"/>
</dbReference>
<reference evidence="11" key="1">
    <citation type="journal article" date="2018" name="Nat. Microbiol.">
        <title>Leveraging single-cell genomics to expand the fungal tree of life.</title>
        <authorList>
            <person name="Ahrendt S.R."/>
            <person name="Quandt C.A."/>
            <person name="Ciobanu D."/>
            <person name="Clum A."/>
            <person name="Salamov A."/>
            <person name="Andreopoulos B."/>
            <person name="Cheng J.F."/>
            <person name="Woyke T."/>
            <person name="Pelin A."/>
            <person name="Henrissat B."/>
            <person name="Reynolds N.K."/>
            <person name="Benny G.L."/>
            <person name="Smith M.E."/>
            <person name="James T.Y."/>
            <person name="Grigoriev I.V."/>
        </authorList>
    </citation>
    <scope>NUCLEOTIDE SEQUENCE [LARGE SCALE GENOMIC DNA]</scope>
    <source>
        <strain evidence="11">CSF55</strain>
    </source>
</reference>
<dbReference type="SUPFAM" id="SSF47370">
    <property type="entry name" value="Bromodomain"/>
    <property type="match status" value="1"/>
</dbReference>
<evidence type="ECO:0000256" key="6">
    <source>
        <dbReference type="ARBA" id="ARBA00023163"/>
    </source>
</evidence>
<dbReference type="EMBL" id="ML004998">
    <property type="protein sequence ID" value="RKP21012.1"/>
    <property type="molecule type" value="Genomic_DNA"/>
</dbReference>
<dbReference type="InterPro" id="IPR037382">
    <property type="entry name" value="Rsc/polybromo"/>
</dbReference>
<accession>A0A4P9YP12</accession>
<dbReference type="GO" id="GO:0016586">
    <property type="term" value="C:RSC-type complex"/>
    <property type="evidence" value="ECO:0007669"/>
    <property type="project" value="InterPro"/>
</dbReference>
<evidence type="ECO:0000313" key="10">
    <source>
        <dbReference type="EMBL" id="RKP21012.1"/>
    </source>
</evidence>
<organism evidence="10 11">
    <name type="scientific">Rozella allomycis (strain CSF55)</name>
    <dbReference type="NCBI Taxonomy" id="988480"/>
    <lineage>
        <taxon>Eukaryota</taxon>
        <taxon>Fungi</taxon>
        <taxon>Fungi incertae sedis</taxon>
        <taxon>Cryptomycota</taxon>
        <taxon>Cryptomycota incertae sedis</taxon>
        <taxon>Rozella</taxon>
    </lineage>
</organism>
<dbReference type="PROSITE" id="PS50014">
    <property type="entry name" value="BROMODOMAIN_2"/>
    <property type="match status" value="1"/>
</dbReference>
<dbReference type="AlphaFoldDB" id="A0A4P9YP12"/>
<evidence type="ECO:0000259" key="9">
    <source>
        <dbReference type="PROSITE" id="PS50014"/>
    </source>
</evidence>
<evidence type="ECO:0000256" key="5">
    <source>
        <dbReference type="ARBA" id="ARBA00023117"/>
    </source>
</evidence>
<dbReference type="Gene3D" id="1.20.920.10">
    <property type="entry name" value="Bromodomain-like"/>
    <property type="match status" value="1"/>
</dbReference>
<feature type="domain" description="Bromo" evidence="9">
    <location>
        <begin position="1"/>
        <end position="69"/>
    </location>
</feature>
<protein>
    <submittedName>
        <fullName evidence="10">Bromodomain-containing protein</fullName>
    </submittedName>
</protein>
<feature type="non-terminal residue" evidence="10">
    <location>
        <position position="1"/>
    </location>
</feature>
<dbReference type="PANTHER" id="PTHR16062">
    <property type="entry name" value="SWI/SNF-RELATED"/>
    <property type="match status" value="1"/>
</dbReference>
<dbReference type="GO" id="GO:0003682">
    <property type="term" value="F:chromatin binding"/>
    <property type="evidence" value="ECO:0007669"/>
    <property type="project" value="TreeGrafter"/>
</dbReference>
<dbReference type="InterPro" id="IPR001487">
    <property type="entry name" value="Bromodomain"/>
</dbReference>
<sequence>RLYCELFMDLPSRKHYPDYYDIIKEPICLNEIKEKIMNCEFETFGQFSEKVMQMFENATIYNDSSSIVHKNALNLQVFINF</sequence>
<keyword evidence="6" id="KW-0804">Transcription</keyword>
<proteinExistence type="predicted"/>
<evidence type="ECO:0000256" key="2">
    <source>
        <dbReference type="ARBA" id="ARBA00022737"/>
    </source>
</evidence>
<evidence type="ECO:0000313" key="11">
    <source>
        <dbReference type="Proteomes" id="UP000281549"/>
    </source>
</evidence>